<evidence type="ECO:0000259" key="1">
    <source>
        <dbReference type="PROSITE" id="PS51819"/>
    </source>
</evidence>
<dbReference type="PANTHER" id="PTHR36437:SF2">
    <property type="entry name" value="GLYOXALASE_BLEOMYCIN RESISTANCE PROTEIN_DIOXYGENASE"/>
    <property type="match status" value="1"/>
</dbReference>
<gene>
    <name evidence="2" type="ORF">SAMN05421852_10599</name>
</gene>
<reference evidence="2 3" key="1">
    <citation type="submission" date="2016-10" db="EMBL/GenBank/DDBJ databases">
        <authorList>
            <person name="de Groot N.N."/>
        </authorList>
    </citation>
    <scope>NUCLEOTIDE SEQUENCE [LARGE SCALE GENOMIC DNA]</scope>
    <source>
        <strain evidence="2 3">DSM 44778</strain>
    </source>
</reference>
<dbReference type="RefSeq" id="WP_093229162.1">
    <property type="nucleotide sequence ID" value="NZ_FORR01000005.1"/>
</dbReference>
<accession>A0A1I3P6V2</accession>
<dbReference type="EMBL" id="FORR01000005">
    <property type="protein sequence ID" value="SFJ16776.1"/>
    <property type="molecule type" value="Genomic_DNA"/>
</dbReference>
<dbReference type="InterPro" id="IPR029068">
    <property type="entry name" value="Glyas_Bleomycin-R_OHBP_Dase"/>
</dbReference>
<feature type="domain" description="VOC" evidence="1">
    <location>
        <begin position="4"/>
        <end position="127"/>
    </location>
</feature>
<dbReference type="Gene3D" id="3.10.180.10">
    <property type="entry name" value="2,3-Dihydroxybiphenyl 1,2-Dioxygenase, domain 1"/>
    <property type="match status" value="1"/>
</dbReference>
<dbReference type="PANTHER" id="PTHR36437">
    <property type="entry name" value="GLYOXALASE/BLEOMYCIN RESISTANCE PROTEIN/DIOXYGENASE"/>
    <property type="match status" value="1"/>
</dbReference>
<sequence>MIRSLSHVCIVVRDYDEALQWYTEKLGLTIKVNESNGSGFRWVTVSPKGQENVEIVLYQTSPDEKDPALKQVGMTSGWVFDTDNCKQTVEELRQKGVQILMEPNYAPWGTQAVFTDLYGNKFVLVEPRTFTQQELDEFENWDPTER</sequence>
<keyword evidence="3" id="KW-1185">Reference proteome</keyword>
<dbReference type="SUPFAM" id="SSF54593">
    <property type="entry name" value="Glyoxalase/Bleomycin resistance protein/Dihydroxybiphenyl dioxygenase"/>
    <property type="match status" value="1"/>
</dbReference>
<evidence type="ECO:0000313" key="2">
    <source>
        <dbReference type="EMBL" id="SFJ16776.1"/>
    </source>
</evidence>
<dbReference type="STRING" id="46223.SAMN05421852_10599"/>
<organism evidence="2 3">
    <name type="scientific">Thermoflavimicrobium dichotomicum</name>
    <dbReference type="NCBI Taxonomy" id="46223"/>
    <lineage>
        <taxon>Bacteria</taxon>
        <taxon>Bacillati</taxon>
        <taxon>Bacillota</taxon>
        <taxon>Bacilli</taxon>
        <taxon>Bacillales</taxon>
        <taxon>Thermoactinomycetaceae</taxon>
        <taxon>Thermoflavimicrobium</taxon>
    </lineage>
</organism>
<dbReference type="InterPro" id="IPR037523">
    <property type="entry name" value="VOC_core"/>
</dbReference>
<dbReference type="AlphaFoldDB" id="A0A1I3P6V2"/>
<dbReference type="GO" id="GO:0051213">
    <property type="term" value="F:dioxygenase activity"/>
    <property type="evidence" value="ECO:0007669"/>
    <property type="project" value="UniProtKB-KW"/>
</dbReference>
<protein>
    <submittedName>
        <fullName evidence="2">Catechol 2,3-dioxygenase</fullName>
    </submittedName>
</protein>
<keyword evidence="2" id="KW-0223">Dioxygenase</keyword>
<name>A0A1I3P6V2_9BACL</name>
<proteinExistence type="predicted"/>
<dbReference type="Pfam" id="PF00903">
    <property type="entry name" value="Glyoxalase"/>
    <property type="match status" value="1"/>
</dbReference>
<dbReference type="Proteomes" id="UP000199545">
    <property type="component" value="Unassembled WGS sequence"/>
</dbReference>
<dbReference type="OrthoDB" id="9794917at2"/>
<evidence type="ECO:0000313" key="3">
    <source>
        <dbReference type="Proteomes" id="UP000199545"/>
    </source>
</evidence>
<dbReference type="InterPro" id="IPR004360">
    <property type="entry name" value="Glyas_Fos-R_dOase_dom"/>
</dbReference>
<dbReference type="PROSITE" id="PS51819">
    <property type="entry name" value="VOC"/>
    <property type="match status" value="1"/>
</dbReference>
<keyword evidence="2" id="KW-0560">Oxidoreductase</keyword>